<feature type="transmembrane region" description="Helical" evidence="13">
    <location>
        <begin position="98"/>
        <end position="119"/>
    </location>
</feature>
<evidence type="ECO:0000256" key="2">
    <source>
        <dbReference type="ARBA" id="ARBA00004141"/>
    </source>
</evidence>
<sequence length="338" mass="37096">MKHLFTETFRTPGWPTWAQYLATTAVVTAVLLVRVWLGPHLSGFPVLLFFAAIIVCAVLFDRGCGIYAVLLSAGYVAYFLLSPIYSLKVASPSDIVGLFLFVAIGLATVTIIAAFHSTLHNLAEANTRLAASEQEKDLLLREASHRIRNDLTTLMALVKLQYRTVQDETARAMLAATADRMQVLARVHERLRRDTSKTTVGSYEFLSGLCNDLRTSMIGLRPVVIRAEVEDHALPQDRAVAVGLILNECVTNAMKYAFPDNRPGIIAVRFRREDDALVLEVRDDGVGVAFDGPERARGTGLGQRLIRSMVAQLEGIYDIRPNGGASGTVVTIRFPANP</sequence>
<feature type="transmembrane region" description="Helical" evidence="13">
    <location>
        <begin position="17"/>
        <end position="37"/>
    </location>
</feature>
<evidence type="ECO:0000256" key="7">
    <source>
        <dbReference type="ARBA" id="ARBA00022741"/>
    </source>
</evidence>
<comment type="catalytic activity">
    <reaction evidence="1">
        <text>ATP + protein L-histidine = ADP + protein N-phospho-L-histidine.</text>
        <dbReference type="EC" id="2.7.13.3"/>
    </reaction>
</comment>
<keyword evidence="4" id="KW-0597">Phosphoprotein</keyword>
<dbReference type="PROSITE" id="PS50109">
    <property type="entry name" value="HIS_KIN"/>
    <property type="match status" value="1"/>
</dbReference>
<evidence type="ECO:0000313" key="16">
    <source>
        <dbReference type="Proteomes" id="UP000008207"/>
    </source>
</evidence>
<keyword evidence="9" id="KW-0067">ATP-binding</keyword>
<keyword evidence="15" id="KW-0614">Plasmid</keyword>
<evidence type="ECO:0000256" key="9">
    <source>
        <dbReference type="ARBA" id="ARBA00022840"/>
    </source>
</evidence>
<dbReference type="SMART" id="SM00387">
    <property type="entry name" value="HATPase_c"/>
    <property type="match status" value="1"/>
</dbReference>
<evidence type="ECO:0000256" key="4">
    <source>
        <dbReference type="ARBA" id="ARBA00022553"/>
    </source>
</evidence>
<dbReference type="OrthoDB" id="7991996at2"/>
<feature type="transmembrane region" description="Helical" evidence="13">
    <location>
        <begin position="66"/>
        <end position="86"/>
    </location>
</feature>
<dbReference type="KEGG" id="mno:Mnod_7690"/>
<dbReference type="InterPro" id="IPR038318">
    <property type="entry name" value="KdpD_sf"/>
</dbReference>
<evidence type="ECO:0000259" key="14">
    <source>
        <dbReference type="PROSITE" id="PS50109"/>
    </source>
</evidence>
<evidence type="ECO:0000256" key="6">
    <source>
        <dbReference type="ARBA" id="ARBA00022692"/>
    </source>
</evidence>
<dbReference type="InterPro" id="IPR005467">
    <property type="entry name" value="His_kinase_dom"/>
</dbReference>
<keyword evidence="12 13" id="KW-0472">Membrane</keyword>
<dbReference type="InterPro" id="IPR036890">
    <property type="entry name" value="HATPase_C_sf"/>
</dbReference>
<keyword evidence="16" id="KW-1185">Reference proteome</keyword>
<dbReference type="PANTHER" id="PTHR41523">
    <property type="entry name" value="TWO-COMPONENT SYSTEM SENSOR PROTEIN"/>
    <property type="match status" value="1"/>
</dbReference>
<dbReference type="Gene3D" id="3.30.565.10">
    <property type="entry name" value="Histidine kinase-like ATPase, C-terminal domain"/>
    <property type="match status" value="1"/>
</dbReference>
<dbReference type="PANTHER" id="PTHR41523:SF8">
    <property type="entry name" value="ETHYLENE RESPONSE SENSOR PROTEIN"/>
    <property type="match status" value="1"/>
</dbReference>
<dbReference type="Pfam" id="PF07568">
    <property type="entry name" value="HisKA_2"/>
    <property type="match status" value="1"/>
</dbReference>
<accession>B8IXZ4</accession>
<evidence type="ECO:0000256" key="5">
    <source>
        <dbReference type="ARBA" id="ARBA00022679"/>
    </source>
</evidence>
<evidence type="ECO:0000256" key="3">
    <source>
        <dbReference type="ARBA" id="ARBA00012438"/>
    </source>
</evidence>
<dbReference type="AlphaFoldDB" id="B8IXZ4"/>
<dbReference type="PRINTS" id="PR00344">
    <property type="entry name" value="BCTRLSENSOR"/>
</dbReference>
<geneLocation type="plasmid" evidence="15 16">
    <name>pMNOD04</name>
</geneLocation>
<proteinExistence type="predicted"/>
<dbReference type="HOGENOM" id="CLU_000445_114_57_5"/>
<feature type="domain" description="Histidine kinase" evidence="14">
    <location>
        <begin position="142"/>
        <end position="338"/>
    </location>
</feature>
<dbReference type="EMBL" id="CP001353">
    <property type="protein sequence ID" value="ACL63284.1"/>
    <property type="molecule type" value="Genomic_DNA"/>
</dbReference>
<evidence type="ECO:0000313" key="15">
    <source>
        <dbReference type="EMBL" id="ACL63284.1"/>
    </source>
</evidence>
<dbReference type="SUPFAM" id="SSF55874">
    <property type="entry name" value="ATPase domain of HSP90 chaperone/DNA topoisomerase II/histidine kinase"/>
    <property type="match status" value="1"/>
</dbReference>
<keyword evidence="8 15" id="KW-0418">Kinase</keyword>
<dbReference type="InterPro" id="IPR003594">
    <property type="entry name" value="HATPase_dom"/>
</dbReference>
<protein>
    <recommendedName>
        <fullName evidence="3">histidine kinase</fullName>
        <ecNumber evidence="3">2.7.13.3</ecNumber>
    </recommendedName>
</protein>
<evidence type="ECO:0000256" key="10">
    <source>
        <dbReference type="ARBA" id="ARBA00022989"/>
    </source>
</evidence>
<keyword evidence="6 13" id="KW-0812">Transmembrane</keyword>
<dbReference type="InterPro" id="IPR004358">
    <property type="entry name" value="Sig_transdc_His_kin-like_C"/>
</dbReference>
<dbReference type="Gene3D" id="1.20.120.620">
    <property type="entry name" value="Backbone structure of the membrane domain of e. Coli histidine kinase receptor kdpd"/>
    <property type="match status" value="1"/>
</dbReference>
<dbReference type="GO" id="GO:0016020">
    <property type="term" value="C:membrane"/>
    <property type="evidence" value="ECO:0007669"/>
    <property type="project" value="UniProtKB-SubCell"/>
</dbReference>
<organism evidence="15 16">
    <name type="scientific">Methylobacterium nodulans (strain LMG 21967 / CNCM I-2342 / ORS 2060)</name>
    <dbReference type="NCBI Taxonomy" id="460265"/>
    <lineage>
        <taxon>Bacteria</taxon>
        <taxon>Pseudomonadati</taxon>
        <taxon>Pseudomonadota</taxon>
        <taxon>Alphaproteobacteria</taxon>
        <taxon>Hyphomicrobiales</taxon>
        <taxon>Methylobacteriaceae</taxon>
        <taxon>Methylobacterium</taxon>
    </lineage>
</organism>
<evidence type="ECO:0000256" key="13">
    <source>
        <dbReference type="SAM" id="Phobius"/>
    </source>
</evidence>
<dbReference type="EC" id="2.7.13.3" evidence="3"/>
<dbReference type="Pfam" id="PF13581">
    <property type="entry name" value="HATPase_c_2"/>
    <property type="match status" value="1"/>
</dbReference>
<dbReference type="Proteomes" id="UP000008207">
    <property type="component" value="Plasmid pMNOD04"/>
</dbReference>
<keyword evidence="7" id="KW-0547">Nucleotide-binding</keyword>
<keyword evidence="5" id="KW-0808">Transferase</keyword>
<evidence type="ECO:0000256" key="12">
    <source>
        <dbReference type="ARBA" id="ARBA00023136"/>
    </source>
</evidence>
<keyword evidence="10 13" id="KW-1133">Transmembrane helix</keyword>
<comment type="subcellular location">
    <subcellularLocation>
        <location evidence="2">Membrane</location>
        <topology evidence="2">Multi-pass membrane protein</topology>
    </subcellularLocation>
</comment>
<dbReference type="Pfam" id="PF13493">
    <property type="entry name" value="DUF4118"/>
    <property type="match status" value="1"/>
</dbReference>
<gene>
    <name evidence="15" type="ordered locus">Mnod_7690</name>
</gene>
<reference evidence="16" key="1">
    <citation type="submission" date="2009-01" db="EMBL/GenBank/DDBJ databases">
        <title>Complete sequence of plasmid 4 of Methylobacterium nodulans ORS 2060.</title>
        <authorList>
            <consortium name="US DOE Joint Genome Institute"/>
            <person name="Lucas S."/>
            <person name="Copeland A."/>
            <person name="Lapidus A."/>
            <person name="Glavina del Rio T."/>
            <person name="Dalin E."/>
            <person name="Tice H."/>
            <person name="Bruce D."/>
            <person name="Goodwin L."/>
            <person name="Pitluck S."/>
            <person name="Sims D."/>
            <person name="Brettin T."/>
            <person name="Detter J.C."/>
            <person name="Han C."/>
            <person name="Larimer F."/>
            <person name="Land M."/>
            <person name="Hauser L."/>
            <person name="Kyrpides N."/>
            <person name="Ivanova N."/>
            <person name="Marx C.J."/>
            <person name="Richardson P."/>
        </authorList>
    </citation>
    <scope>NUCLEOTIDE SEQUENCE [LARGE SCALE GENOMIC DNA]</scope>
    <source>
        <strain evidence="16">LMG 21967 / CNCM I-2342 / ORS 2060</strain>
        <plasmid evidence="16">Plasmid pMNOD04</plasmid>
    </source>
</reference>
<name>B8IXZ4_METNO</name>
<dbReference type="GO" id="GO:0004673">
    <property type="term" value="F:protein histidine kinase activity"/>
    <property type="evidence" value="ECO:0007669"/>
    <property type="project" value="UniProtKB-EC"/>
</dbReference>
<dbReference type="RefSeq" id="WP_015926841.1">
    <property type="nucleotide sequence ID" value="NC_011895.1"/>
</dbReference>
<dbReference type="GO" id="GO:0005524">
    <property type="term" value="F:ATP binding"/>
    <property type="evidence" value="ECO:0007669"/>
    <property type="project" value="UniProtKB-KW"/>
</dbReference>
<dbReference type="InterPro" id="IPR025201">
    <property type="entry name" value="KdpD_TM"/>
</dbReference>
<evidence type="ECO:0000256" key="11">
    <source>
        <dbReference type="ARBA" id="ARBA00023012"/>
    </source>
</evidence>
<evidence type="ECO:0000256" key="8">
    <source>
        <dbReference type="ARBA" id="ARBA00022777"/>
    </source>
</evidence>
<dbReference type="InterPro" id="IPR011495">
    <property type="entry name" value="Sig_transdc_His_kin_sub2_dim/P"/>
</dbReference>
<feature type="transmembrane region" description="Helical" evidence="13">
    <location>
        <begin position="44"/>
        <end position="60"/>
    </location>
</feature>
<keyword evidence="11" id="KW-0902">Two-component regulatory system</keyword>
<evidence type="ECO:0000256" key="1">
    <source>
        <dbReference type="ARBA" id="ARBA00000085"/>
    </source>
</evidence>
<dbReference type="GO" id="GO:0000160">
    <property type="term" value="P:phosphorelay signal transduction system"/>
    <property type="evidence" value="ECO:0007669"/>
    <property type="project" value="UniProtKB-KW"/>
</dbReference>